<comment type="caution">
    <text evidence="1">The sequence shown here is derived from an EMBL/GenBank/DDBJ whole genome shotgun (WGS) entry which is preliminary data.</text>
</comment>
<dbReference type="Gene3D" id="3.40.50.300">
    <property type="entry name" value="P-loop containing nucleotide triphosphate hydrolases"/>
    <property type="match status" value="1"/>
</dbReference>
<reference evidence="1" key="1">
    <citation type="submission" date="2021-03" db="EMBL/GenBank/DDBJ databases">
        <title>Whole genome shotgun sequence of Actinoplanes auranticolor NBRC 12245.</title>
        <authorList>
            <person name="Komaki H."/>
            <person name="Tamura T."/>
        </authorList>
    </citation>
    <scope>NUCLEOTIDE SEQUENCE</scope>
    <source>
        <strain evidence="1">NBRC 12245</strain>
    </source>
</reference>
<name>A0A919SB12_9ACTN</name>
<proteinExistence type="predicted"/>
<keyword evidence="2" id="KW-1185">Reference proteome</keyword>
<dbReference type="InterPro" id="IPR027417">
    <property type="entry name" value="P-loop_NTPase"/>
</dbReference>
<dbReference type="AlphaFoldDB" id="A0A919SB12"/>
<sequence length="176" mass="19508">MRSEVLFLGGRAGVGKTSVGTEIHVQLSARHVRHGLIEGDNLDLAYPPPWEHGLAERNLAAMWANYRVLGYRRLIYTNTVSVRFVDALTAAMGDDPRVTAVLLTADDRTARQRLARREIGTALQRHIERSDLAARELAELSPPWVHRIRTDDRPVADLAAEIIELTGWTGAGPDQA</sequence>
<accession>A0A919SB12</accession>
<evidence type="ECO:0000313" key="2">
    <source>
        <dbReference type="Proteomes" id="UP000681340"/>
    </source>
</evidence>
<organism evidence="1 2">
    <name type="scientific">Actinoplanes auranticolor</name>
    <dbReference type="NCBI Taxonomy" id="47988"/>
    <lineage>
        <taxon>Bacteria</taxon>
        <taxon>Bacillati</taxon>
        <taxon>Actinomycetota</taxon>
        <taxon>Actinomycetes</taxon>
        <taxon>Micromonosporales</taxon>
        <taxon>Micromonosporaceae</taxon>
        <taxon>Actinoplanes</taxon>
    </lineage>
</organism>
<dbReference type="Proteomes" id="UP000681340">
    <property type="component" value="Unassembled WGS sequence"/>
</dbReference>
<evidence type="ECO:0000313" key="1">
    <source>
        <dbReference type="EMBL" id="GIM68487.1"/>
    </source>
</evidence>
<dbReference type="SUPFAM" id="SSF52540">
    <property type="entry name" value="P-loop containing nucleoside triphosphate hydrolases"/>
    <property type="match status" value="1"/>
</dbReference>
<dbReference type="RefSeq" id="WP_212989189.1">
    <property type="nucleotide sequence ID" value="NZ_BAABEA010000008.1"/>
</dbReference>
<protein>
    <submittedName>
        <fullName evidence="1">ATPase</fullName>
    </submittedName>
</protein>
<gene>
    <name evidence="1" type="ORF">Aau02nite_31860</name>
</gene>
<dbReference type="EMBL" id="BOQL01000026">
    <property type="protein sequence ID" value="GIM68487.1"/>
    <property type="molecule type" value="Genomic_DNA"/>
</dbReference>